<dbReference type="EMBL" id="BMAT01004542">
    <property type="protein sequence ID" value="GFR75400.1"/>
    <property type="molecule type" value="Genomic_DNA"/>
</dbReference>
<dbReference type="SMART" id="SM00849">
    <property type="entry name" value="Lactamase_B"/>
    <property type="match status" value="1"/>
</dbReference>
<dbReference type="AlphaFoldDB" id="A0AAV4FRV6"/>
<comment type="caution">
    <text evidence="2">The sequence shown here is derived from an EMBL/GenBank/DDBJ whole genome shotgun (WGS) entry which is preliminary data.</text>
</comment>
<gene>
    <name evidence="2" type="ORF">ElyMa_002187400</name>
</gene>
<feature type="domain" description="Metallo-beta-lactamase" evidence="1">
    <location>
        <begin position="37"/>
        <end position="226"/>
    </location>
</feature>
<proteinExistence type="predicted"/>
<protein>
    <submittedName>
        <fullName evidence="2">Phosphoribosyl 1,2-cyclic phosphate phosphodiesterase</fullName>
    </submittedName>
</protein>
<dbReference type="PANTHER" id="PTHR42663">
    <property type="entry name" value="HYDROLASE C777.06C-RELATED-RELATED"/>
    <property type="match status" value="1"/>
</dbReference>
<dbReference type="SUPFAM" id="SSF56281">
    <property type="entry name" value="Metallo-hydrolase/oxidoreductase"/>
    <property type="match status" value="1"/>
</dbReference>
<dbReference type="Pfam" id="PF12706">
    <property type="entry name" value="Lactamase_B_2"/>
    <property type="match status" value="1"/>
</dbReference>
<dbReference type="CDD" id="cd16279">
    <property type="entry name" value="metallo-hydrolase-like_MBL-fold"/>
    <property type="match status" value="1"/>
</dbReference>
<organism evidence="2 3">
    <name type="scientific">Elysia marginata</name>
    <dbReference type="NCBI Taxonomy" id="1093978"/>
    <lineage>
        <taxon>Eukaryota</taxon>
        <taxon>Metazoa</taxon>
        <taxon>Spiralia</taxon>
        <taxon>Lophotrochozoa</taxon>
        <taxon>Mollusca</taxon>
        <taxon>Gastropoda</taxon>
        <taxon>Heterobranchia</taxon>
        <taxon>Euthyneura</taxon>
        <taxon>Panpulmonata</taxon>
        <taxon>Sacoglossa</taxon>
        <taxon>Placobranchoidea</taxon>
        <taxon>Plakobranchidae</taxon>
        <taxon>Elysia</taxon>
    </lineage>
</organism>
<sequence length="256" mass="29355">MPSIKIKFLGTGTSQGVPIIGLKDPVCMSKNPKDKRMRASILIQWDGYNFVVDCGPDFRQQILNAGVQRLDGILFTHEHADHTAGLDDIRPFSNIYGALPIYAHKRVIDNLKKRFFYIFDKNYNYPGAPKVAVREICETPFIIGNKTITPIRVTHGKLPIFGYRIENFAYITDAKYIDESELKKLKNLDVLVVNTLRITPHETHFNLDEALRFIEKVQPKQTYLTHISHLLGLHNEVEKKLPNHIKPAYDTLEVQC</sequence>
<evidence type="ECO:0000313" key="3">
    <source>
        <dbReference type="Proteomes" id="UP000762676"/>
    </source>
</evidence>
<evidence type="ECO:0000313" key="2">
    <source>
        <dbReference type="EMBL" id="GFR75400.1"/>
    </source>
</evidence>
<dbReference type="InterPro" id="IPR036866">
    <property type="entry name" value="RibonucZ/Hydroxyglut_hydro"/>
</dbReference>
<keyword evidence="3" id="KW-1185">Reference proteome</keyword>
<dbReference type="InterPro" id="IPR001279">
    <property type="entry name" value="Metallo-B-lactamas"/>
</dbReference>
<dbReference type="Proteomes" id="UP000762676">
    <property type="component" value="Unassembled WGS sequence"/>
</dbReference>
<reference evidence="2 3" key="1">
    <citation type="journal article" date="2021" name="Elife">
        <title>Chloroplast acquisition without the gene transfer in kleptoplastic sea slugs, Plakobranchus ocellatus.</title>
        <authorList>
            <person name="Maeda T."/>
            <person name="Takahashi S."/>
            <person name="Yoshida T."/>
            <person name="Shimamura S."/>
            <person name="Takaki Y."/>
            <person name="Nagai Y."/>
            <person name="Toyoda A."/>
            <person name="Suzuki Y."/>
            <person name="Arimoto A."/>
            <person name="Ishii H."/>
            <person name="Satoh N."/>
            <person name="Nishiyama T."/>
            <person name="Hasebe M."/>
            <person name="Maruyama T."/>
            <person name="Minagawa J."/>
            <person name="Obokata J."/>
            <person name="Shigenobu S."/>
        </authorList>
    </citation>
    <scope>NUCLEOTIDE SEQUENCE [LARGE SCALE GENOMIC DNA]</scope>
</reference>
<name>A0AAV4FRV6_9GAST</name>
<dbReference type="Gene3D" id="3.60.15.10">
    <property type="entry name" value="Ribonuclease Z/Hydroxyacylglutathione hydrolase-like"/>
    <property type="match status" value="1"/>
</dbReference>
<dbReference type="PANTHER" id="PTHR42663:SF6">
    <property type="entry name" value="HYDROLASE C777.06C-RELATED"/>
    <property type="match status" value="1"/>
</dbReference>
<accession>A0AAV4FRV6</accession>
<evidence type="ECO:0000259" key="1">
    <source>
        <dbReference type="SMART" id="SM00849"/>
    </source>
</evidence>